<dbReference type="KEGG" id="mev:Metev_1306"/>
<dbReference type="InterPro" id="IPR019885">
    <property type="entry name" value="Tscrpt_reg_HTH_AsnC-type_CS"/>
</dbReference>
<dbReference type="AlphaFoldDB" id="D7E7U3"/>
<dbReference type="GeneID" id="9346939"/>
<evidence type="ECO:0000313" key="1">
    <source>
        <dbReference type="EMBL" id="ADI74166.1"/>
    </source>
</evidence>
<dbReference type="SUPFAM" id="SSF46785">
    <property type="entry name" value="Winged helix' DNA-binding domain"/>
    <property type="match status" value="1"/>
</dbReference>
<dbReference type="CDD" id="cd00090">
    <property type="entry name" value="HTH_ARSR"/>
    <property type="match status" value="1"/>
</dbReference>
<organism evidence="1 2">
    <name type="scientific">Methanohalobium evestigatum (strain ATCC BAA-1072 / DSM 3721 / NBRC 107634 / OCM 161 / Z-7303)</name>
    <dbReference type="NCBI Taxonomy" id="644295"/>
    <lineage>
        <taxon>Archaea</taxon>
        <taxon>Methanobacteriati</taxon>
        <taxon>Methanobacteriota</taxon>
        <taxon>Stenosarchaea group</taxon>
        <taxon>Methanomicrobia</taxon>
        <taxon>Methanosarcinales</taxon>
        <taxon>Methanosarcinaceae</taxon>
        <taxon>Methanohalobium</taxon>
    </lineage>
</organism>
<dbReference type="InterPro" id="IPR011991">
    <property type="entry name" value="ArsR-like_HTH"/>
</dbReference>
<dbReference type="EMBL" id="CP002069">
    <property type="protein sequence ID" value="ADI74166.1"/>
    <property type="molecule type" value="Genomic_DNA"/>
</dbReference>
<dbReference type="InterPro" id="IPR036390">
    <property type="entry name" value="WH_DNA-bd_sf"/>
</dbReference>
<dbReference type="InterPro" id="IPR036388">
    <property type="entry name" value="WH-like_DNA-bd_sf"/>
</dbReference>
<dbReference type="STRING" id="644295.Metev_1306"/>
<dbReference type="HOGENOM" id="CLU_178217_0_0_2"/>
<evidence type="ECO:0000313" key="2">
    <source>
        <dbReference type="Proteomes" id="UP000000391"/>
    </source>
</evidence>
<keyword evidence="2" id="KW-1185">Reference proteome</keyword>
<protein>
    <submittedName>
        <fullName evidence="1">Putative transcriptional regulator, AsnC family</fullName>
    </submittedName>
</protein>
<dbReference type="OrthoDB" id="131511at2157"/>
<reference evidence="1 2" key="1">
    <citation type="submission" date="2010-06" db="EMBL/GenBank/DDBJ databases">
        <title>Complete sequence chromosome of Methanohalobium evestigatum Z-7303.</title>
        <authorList>
            <consortium name="US DOE Joint Genome Institute"/>
            <person name="Lucas S."/>
            <person name="Copeland A."/>
            <person name="Lapidus A."/>
            <person name="Cheng J.-F."/>
            <person name="Bruce D."/>
            <person name="Goodwin L."/>
            <person name="Pitluck S."/>
            <person name="Saunders E."/>
            <person name="Detter J.C."/>
            <person name="Han C."/>
            <person name="Tapia R."/>
            <person name="Land M."/>
            <person name="Hauser L."/>
            <person name="Kyrpides N."/>
            <person name="Mikhailova N."/>
            <person name="Sieprawska-Lupa M."/>
            <person name="Whitman W.B."/>
            <person name="Anderson I."/>
            <person name="Woyke T."/>
        </authorList>
    </citation>
    <scope>NUCLEOTIDE SEQUENCE [LARGE SCALE GENOMIC DNA]</scope>
    <source>
        <strain evidence="2">ATCC BAA-1072 / DSM 3721 / NBRC 107634 / OCM 161 / Z-7303</strain>
    </source>
</reference>
<dbReference type="Proteomes" id="UP000000391">
    <property type="component" value="Chromosome"/>
</dbReference>
<dbReference type="Gene3D" id="1.10.10.10">
    <property type="entry name" value="Winged helix-like DNA-binding domain superfamily/Winged helix DNA-binding domain"/>
    <property type="match status" value="1"/>
</dbReference>
<gene>
    <name evidence="1" type="ordered locus">Metev_1306</name>
</gene>
<dbReference type="PROSITE" id="PS00519">
    <property type="entry name" value="HTH_ASNC_1"/>
    <property type="match status" value="1"/>
</dbReference>
<sequence length="92" mass="10357">MDANNSDDTFLIKKILQLIDKNNMTLNEIADELGLSRDELKFRLEMMEHMGEIESVKNNQSGCSGCSGSKCLGDNKLVVYQLTEKGRKICNK</sequence>
<accession>D7E7U3</accession>
<dbReference type="RefSeq" id="WP_013194732.1">
    <property type="nucleotide sequence ID" value="NC_014253.1"/>
</dbReference>
<proteinExistence type="predicted"/>
<name>D7E7U3_METEZ</name>